<evidence type="ECO:0000313" key="3">
    <source>
        <dbReference type="Proteomes" id="UP000321960"/>
    </source>
</evidence>
<evidence type="ECO:0000313" key="1">
    <source>
        <dbReference type="EMBL" id="GEP06468.1"/>
    </source>
</evidence>
<name>A0A512J939_9HYPH</name>
<reference evidence="2" key="1">
    <citation type="journal article" date="2014" name="Int. J. Syst. Evol. Microbiol.">
        <title>Complete genome of a new Firmicutes species belonging to the dominant human colonic microbiota ('Ruminococcus bicirculans') reveals two chromosomes and a selective capacity to utilize plant glucans.</title>
        <authorList>
            <consortium name="NISC Comparative Sequencing Program"/>
            <person name="Wegmann U."/>
            <person name="Louis P."/>
            <person name="Goesmann A."/>
            <person name="Henrissat B."/>
            <person name="Duncan S.H."/>
            <person name="Flint H.J."/>
        </authorList>
    </citation>
    <scope>NUCLEOTIDE SEQUENCE</scope>
    <source>
        <strain evidence="2">NBRC 107715</strain>
    </source>
</reference>
<keyword evidence="4" id="KW-1185">Reference proteome</keyword>
<protein>
    <submittedName>
        <fullName evidence="1">Uncharacterized protein</fullName>
    </submittedName>
</protein>
<gene>
    <name evidence="2" type="ORF">GCM10007888_38900</name>
    <name evidence="1" type="ORF">MOX02_45060</name>
</gene>
<evidence type="ECO:0000313" key="4">
    <source>
        <dbReference type="Proteomes" id="UP001156856"/>
    </source>
</evidence>
<reference evidence="4" key="2">
    <citation type="journal article" date="2019" name="Int. J. Syst. Evol. Microbiol.">
        <title>The Global Catalogue of Microorganisms (GCM) 10K type strain sequencing project: providing services to taxonomists for standard genome sequencing and annotation.</title>
        <authorList>
            <consortium name="The Broad Institute Genomics Platform"/>
            <consortium name="The Broad Institute Genome Sequencing Center for Infectious Disease"/>
            <person name="Wu L."/>
            <person name="Ma J."/>
        </authorList>
    </citation>
    <scope>NUCLEOTIDE SEQUENCE [LARGE SCALE GENOMIC DNA]</scope>
    <source>
        <strain evidence="4">NBRC 107715</strain>
    </source>
</reference>
<dbReference type="AlphaFoldDB" id="A0A512J939"/>
<sequence length="227" mass="26191">MMVHYHGTPITPLTALYQLAGRCFCVSHARPDDVARVHQIGQSVMLDNGAFSKWKRGAETDWPAYYDWCDRWLDFPTTWAVIPDVIDGGSQLQDALIRESPHGQKGAPVWHMDEPLHRLLRLCQEWPRVCIGSTAEYAVVLSDPWRRRMNECFNALAAEHRRLPMIHMLRGMQCSGREWPFASVDSTDIAQNHNRPQNTARGMADRWDAMQTPGRWERRPEQMELVA</sequence>
<reference evidence="1 3" key="3">
    <citation type="submission" date="2019-07" db="EMBL/GenBank/DDBJ databases">
        <title>Whole genome shotgun sequence of Methylobacterium oxalidis NBRC 107715.</title>
        <authorList>
            <person name="Hosoyama A."/>
            <person name="Uohara A."/>
            <person name="Ohji S."/>
            <person name="Ichikawa N."/>
        </authorList>
    </citation>
    <scope>NUCLEOTIDE SEQUENCE [LARGE SCALE GENOMIC DNA]</scope>
    <source>
        <strain evidence="1 3">NBRC 107715</strain>
    </source>
</reference>
<organism evidence="1 3">
    <name type="scientific">Methylobacterium oxalidis</name>
    <dbReference type="NCBI Taxonomy" id="944322"/>
    <lineage>
        <taxon>Bacteria</taxon>
        <taxon>Pseudomonadati</taxon>
        <taxon>Pseudomonadota</taxon>
        <taxon>Alphaproteobacteria</taxon>
        <taxon>Hyphomicrobiales</taxon>
        <taxon>Methylobacteriaceae</taxon>
        <taxon>Methylobacterium</taxon>
    </lineage>
</organism>
<dbReference type="OrthoDB" id="3078160at2"/>
<accession>A0A512J939</accession>
<dbReference type="EMBL" id="BSPK01000072">
    <property type="protein sequence ID" value="GLS65508.1"/>
    <property type="molecule type" value="Genomic_DNA"/>
</dbReference>
<comment type="caution">
    <text evidence="1">The sequence shown here is derived from an EMBL/GenBank/DDBJ whole genome shotgun (WGS) entry which is preliminary data.</text>
</comment>
<dbReference type="Proteomes" id="UP001156856">
    <property type="component" value="Unassembled WGS sequence"/>
</dbReference>
<reference evidence="2" key="4">
    <citation type="submission" date="2023-01" db="EMBL/GenBank/DDBJ databases">
        <title>Draft genome sequence of Methylobacterium oxalidis strain NBRC 107715.</title>
        <authorList>
            <person name="Sun Q."/>
            <person name="Mori K."/>
        </authorList>
    </citation>
    <scope>NUCLEOTIDE SEQUENCE</scope>
    <source>
        <strain evidence="2">NBRC 107715</strain>
    </source>
</reference>
<dbReference type="Proteomes" id="UP000321960">
    <property type="component" value="Unassembled WGS sequence"/>
</dbReference>
<proteinExistence type="predicted"/>
<evidence type="ECO:0000313" key="2">
    <source>
        <dbReference type="EMBL" id="GLS65508.1"/>
    </source>
</evidence>
<dbReference type="RefSeq" id="WP_147028018.1">
    <property type="nucleotide sequence ID" value="NZ_BJZU01000104.1"/>
</dbReference>
<dbReference type="EMBL" id="BJZU01000104">
    <property type="protein sequence ID" value="GEP06468.1"/>
    <property type="molecule type" value="Genomic_DNA"/>
</dbReference>